<evidence type="ECO:0000256" key="4">
    <source>
        <dbReference type="ARBA" id="ARBA00022807"/>
    </source>
</evidence>
<accession>A0A2W2B604</accession>
<dbReference type="Gene3D" id="3.90.1720.10">
    <property type="entry name" value="endopeptidase domain like (from Nostoc punctiforme)"/>
    <property type="match status" value="1"/>
</dbReference>
<protein>
    <submittedName>
        <fullName evidence="7">Hydrolase Nlp/P60</fullName>
    </submittedName>
</protein>
<dbReference type="Proteomes" id="UP000248745">
    <property type="component" value="Unassembled WGS sequence"/>
</dbReference>
<keyword evidence="8" id="KW-1185">Reference proteome</keyword>
<dbReference type="InterPro" id="IPR038765">
    <property type="entry name" value="Papain-like_cys_pep_sf"/>
</dbReference>
<dbReference type="InterPro" id="IPR051202">
    <property type="entry name" value="Peptidase_C40"/>
</dbReference>
<dbReference type="Gene3D" id="2.30.30.40">
    <property type="entry name" value="SH3 Domains"/>
    <property type="match status" value="1"/>
</dbReference>
<dbReference type="PROSITE" id="PS51935">
    <property type="entry name" value="NLPC_P60"/>
    <property type="match status" value="1"/>
</dbReference>
<feature type="domain" description="NlpC/P60" evidence="6">
    <location>
        <begin position="132"/>
        <end position="263"/>
    </location>
</feature>
<comment type="similarity">
    <text evidence="1">Belongs to the peptidase C40 family.</text>
</comment>
<evidence type="ECO:0000313" key="8">
    <source>
        <dbReference type="Proteomes" id="UP000248745"/>
    </source>
</evidence>
<organism evidence="7 8">
    <name type="scientific">Taibaiella soli</name>
    <dbReference type="NCBI Taxonomy" id="1649169"/>
    <lineage>
        <taxon>Bacteria</taxon>
        <taxon>Pseudomonadati</taxon>
        <taxon>Bacteroidota</taxon>
        <taxon>Chitinophagia</taxon>
        <taxon>Chitinophagales</taxon>
        <taxon>Chitinophagaceae</taxon>
        <taxon>Taibaiella</taxon>
    </lineage>
</organism>
<keyword evidence="3 7" id="KW-0378">Hydrolase</keyword>
<evidence type="ECO:0000313" key="7">
    <source>
        <dbReference type="EMBL" id="PZF71407.1"/>
    </source>
</evidence>
<dbReference type="PANTHER" id="PTHR47053">
    <property type="entry name" value="MUREIN DD-ENDOPEPTIDASE MEPH-RELATED"/>
    <property type="match status" value="1"/>
</dbReference>
<proteinExistence type="inferred from homology"/>
<name>A0A2W2B604_9BACT</name>
<reference evidence="7 8" key="1">
    <citation type="submission" date="2018-06" db="EMBL/GenBank/DDBJ databases">
        <title>Mucibacter soli gen. nov., sp. nov., a new member of the family Chitinophagaceae producing mucin.</title>
        <authorList>
            <person name="Kim M.-K."/>
            <person name="Park S."/>
            <person name="Kim T.-S."/>
            <person name="Joung Y."/>
            <person name="Han J.-H."/>
            <person name="Kim S.B."/>
        </authorList>
    </citation>
    <scope>NUCLEOTIDE SEQUENCE [LARGE SCALE GENOMIC DNA]</scope>
    <source>
        <strain evidence="7 8">R1-15</strain>
    </source>
</reference>
<keyword evidence="2" id="KW-0645">Protease</keyword>
<evidence type="ECO:0000256" key="3">
    <source>
        <dbReference type="ARBA" id="ARBA00022801"/>
    </source>
</evidence>
<dbReference type="SUPFAM" id="SSF54001">
    <property type="entry name" value="Cysteine proteinases"/>
    <property type="match status" value="1"/>
</dbReference>
<feature type="domain" description="SH3b" evidence="5">
    <location>
        <begin position="6"/>
        <end position="71"/>
    </location>
</feature>
<gene>
    <name evidence="7" type="ORF">DN068_19145</name>
</gene>
<evidence type="ECO:0000256" key="2">
    <source>
        <dbReference type="ARBA" id="ARBA00022670"/>
    </source>
</evidence>
<dbReference type="EMBL" id="QKTW01000025">
    <property type="protein sequence ID" value="PZF71407.1"/>
    <property type="molecule type" value="Genomic_DNA"/>
</dbReference>
<dbReference type="Pfam" id="PF18348">
    <property type="entry name" value="SH3_16"/>
    <property type="match status" value="1"/>
</dbReference>
<dbReference type="GO" id="GO:0006508">
    <property type="term" value="P:proteolysis"/>
    <property type="evidence" value="ECO:0007669"/>
    <property type="project" value="UniProtKB-KW"/>
</dbReference>
<dbReference type="InterPro" id="IPR041382">
    <property type="entry name" value="SH3_16"/>
</dbReference>
<dbReference type="OrthoDB" id="9813368at2"/>
<dbReference type="PANTHER" id="PTHR47053:SF1">
    <property type="entry name" value="MUREIN DD-ENDOPEPTIDASE MEPH-RELATED"/>
    <property type="match status" value="1"/>
</dbReference>
<sequence length="263" mass="29594">MFSMVLTYAVCNVPVMPLRSEPSHHAEQTSQLLFGERAEVLEIDNNEWARVRCYWDDYIGWCKASQLSFISRKEYGKHAKFLAASHSGKLIFDEAEMQLPLGAEIHLKSGKVTAGFFHGKFKGKRYSVKKLNIAEANLKQTAMLYMNAPYQWGGRSVSGIDCSGLSQMVYKLSGQKLQRDAWQQALEGETVDFLQNARCGDLAFFDNADGKITHVGMLLDEATIIHATEIAGRVVVDRIDPGGIISTTLKKRTHNLRLVKRFF</sequence>
<evidence type="ECO:0000256" key="1">
    <source>
        <dbReference type="ARBA" id="ARBA00007074"/>
    </source>
</evidence>
<evidence type="ECO:0000259" key="6">
    <source>
        <dbReference type="PROSITE" id="PS51935"/>
    </source>
</evidence>
<keyword evidence="4" id="KW-0788">Thiol protease</keyword>
<dbReference type="Pfam" id="PF00877">
    <property type="entry name" value="NLPC_P60"/>
    <property type="match status" value="1"/>
</dbReference>
<dbReference type="InterPro" id="IPR003646">
    <property type="entry name" value="SH3-like_bac-type"/>
</dbReference>
<evidence type="ECO:0000259" key="5">
    <source>
        <dbReference type="PROSITE" id="PS51781"/>
    </source>
</evidence>
<dbReference type="GO" id="GO:0008234">
    <property type="term" value="F:cysteine-type peptidase activity"/>
    <property type="evidence" value="ECO:0007669"/>
    <property type="project" value="UniProtKB-KW"/>
</dbReference>
<dbReference type="PROSITE" id="PS51781">
    <property type="entry name" value="SH3B"/>
    <property type="match status" value="1"/>
</dbReference>
<comment type="caution">
    <text evidence="7">The sequence shown here is derived from an EMBL/GenBank/DDBJ whole genome shotgun (WGS) entry which is preliminary data.</text>
</comment>
<dbReference type="AlphaFoldDB" id="A0A2W2B604"/>
<dbReference type="InterPro" id="IPR000064">
    <property type="entry name" value="NLP_P60_dom"/>
</dbReference>